<dbReference type="WBParaSite" id="RSKR_0000892700.1">
    <property type="protein sequence ID" value="RSKR_0000892700.1"/>
    <property type="gene ID" value="RSKR_0000892700"/>
</dbReference>
<protein>
    <submittedName>
        <fullName evidence="2">RING-type E3 ubiquitin transferase</fullName>
    </submittedName>
</protein>
<evidence type="ECO:0000313" key="1">
    <source>
        <dbReference type="Proteomes" id="UP000095286"/>
    </source>
</evidence>
<sequence length="292" mass="33782">MSSIALEYKAKGNRLFQEAKYELALGFYTKAIIQDPSVSIFYSNRALCYLHLKQWEKSAEDARKCLEVEKKNVKARVILGKALLQLGEYDEAIKSFNRALENSKETSQFFGDEICAPLREARRLKFREEEKKRMAEEIVLQSYITQLMRDDTERKIAEILPVGKVYGSLTTVDTEGSEKDEVTEKMEELQSECESNIIQLNNLFAQVDDRRKKREIPDYLCGKISFELLRNPVVTSSGFTYDRDEIKEHLNRVGHFDPMTRAPLTEDQLIPNLAMKEVLDNFLSENEWALDA</sequence>
<organism evidence="1 2">
    <name type="scientific">Rhabditophanes sp. KR3021</name>
    <dbReference type="NCBI Taxonomy" id="114890"/>
    <lineage>
        <taxon>Eukaryota</taxon>
        <taxon>Metazoa</taxon>
        <taxon>Ecdysozoa</taxon>
        <taxon>Nematoda</taxon>
        <taxon>Chromadorea</taxon>
        <taxon>Rhabditida</taxon>
        <taxon>Tylenchina</taxon>
        <taxon>Panagrolaimomorpha</taxon>
        <taxon>Strongyloidoidea</taxon>
        <taxon>Alloionematidae</taxon>
        <taxon>Rhabditophanes</taxon>
    </lineage>
</organism>
<name>A0AC35UA66_9BILA</name>
<accession>A0AC35UA66</accession>
<evidence type="ECO:0000313" key="2">
    <source>
        <dbReference type="WBParaSite" id="RSKR_0000892700.1"/>
    </source>
</evidence>
<dbReference type="Proteomes" id="UP000095286">
    <property type="component" value="Unplaced"/>
</dbReference>
<proteinExistence type="predicted"/>
<reference evidence="2" key="1">
    <citation type="submission" date="2016-11" db="UniProtKB">
        <authorList>
            <consortium name="WormBaseParasite"/>
        </authorList>
    </citation>
    <scope>IDENTIFICATION</scope>
    <source>
        <strain evidence="2">KR3021</strain>
    </source>
</reference>